<feature type="region of interest" description="Disordered" evidence="1">
    <location>
        <begin position="115"/>
        <end position="145"/>
    </location>
</feature>
<dbReference type="SUPFAM" id="SSF46626">
    <property type="entry name" value="Cytochrome c"/>
    <property type="match status" value="1"/>
</dbReference>
<evidence type="ECO:0000256" key="1">
    <source>
        <dbReference type="SAM" id="MobiDB-lite"/>
    </source>
</evidence>
<feature type="compositionally biased region" description="Low complexity" evidence="1">
    <location>
        <begin position="134"/>
        <end position="145"/>
    </location>
</feature>
<gene>
    <name evidence="2" type="ORF">SBA1_530004</name>
</gene>
<dbReference type="InterPro" id="IPR036909">
    <property type="entry name" value="Cyt_c-like_dom_sf"/>
</dbReference>
<dbReference type="Gene3D" id="1.10.760.10">
    <property type="entry name" value="Cytochrome c-like domain"/>
    <property type="match status" value="1"/>
</dbReference>
<dbReference type="Proteomes" id="UP000238701">
    <property type="component" value="Unassembled WGS sequence"/>
</dbReference>
<dbReference type="AlphaFoldDB" id="A0A2U3KXI3"/>
<dbReference type="GO" id="GO:0020037">
    <property type="term" value="F:heme binding"/>
    <property type="evidence" value="ECO:0007669"/>
    <property type="project" value="InterPro"/>
</dbReference>
<sequence>MWGQPPSAVRPGTARLSAMLLAIAIISITLAAMSPIATFAQKPTSVKVTEDLPPGPMQAKATTSCLECHEARIILQQRLSKGAWAKEVDKMVKWGAVVDANDRDALIDYLSTNFSPDRPPYEPPRTWIGKTAEKASASSAAGKSK</sequence>
<proteinExistence type="predicted"/>
<organism evidence="2 3">
    <name type="scientific">Candidatus Sulfotelmatobacter kueseliae</name>
    <dbReference type="NCBI Taxonomy" id="2042962"/>
    <lineage>
        <taxon>Bacteria</taxon>
        <taxon>Pseudomonadati</taxon>
        <taxon>Acidobacteriota</taxon>
        <taxon>Terriglobia</taxon>
        <taxon>Terriglobales</taxon>
        <taxon>Candidatus Korobacteraceae</taxon>
        <taxon>Candidatus Sulfotelmatobacter</taxon>
    </lineage>
</organism>
<protein>
    <submittedName>
        <fullName evidence="2">Sulfite:cytochrome c oxidoreductase subunit B (Modular protein)</fullName>
    </submittedName>
</protein>
<evidence type="ECO:0000313" key="3">
    <source>
        <dbReference type="Proteomes" id="UP000238701"/>
    </source>
</evidence>
<reference evidence="3" key="1">
    <citation type="submission" date="2018-02" db="EMBL/GenBank/DDBJ databases">
        <authorList>
            <person name="Hausmann B."/>
        </authorList>
    </citation>
    <scope>NUCLEOTIDE SEQUENCE [LARGE SCALE GENOMIC DNA]</scope>
    <source>
        <strain evidence="3">Peat soil MAG SbA1</strain>
    </source>
</reference>
<dbReference type="EMBL" id="OMOD01000148">
    <property type="protein sequence ID" value="SPF44348.1"/>
    <property type="molecule type" value="Genomic_DNA"/>
</dbReference>
<dbReference type="GO" id="GO:0009055">
    <property type="term" value="F:electron transfer activity"/>
    <property type="evidence" value="ECO:0007669"/>
    <property type="project" value="InterPro"/>
</dbReference>
<name>A0A2U3KXI3_9BACT</name>
<evidence type="ECO:0000313" key="2">
    <source>
        <dbReference type="EMBL" id="SPF44348.1"/>
    </source>
</evidence>
<accession>A0A2U3KXI3</accession>